<feature type="signal peptide" evidence="1">
    <location>
        <begin position="1"/>
        <end position="20"/>
    </location>
</feature>
<proteinExistence type="evidence at transcript level"/>
<keyword evidence="1" id="KW-0732">Signal</keyword>
<name>A0A023GAV0_AMBTT</name>
<sequence length="210" mass="23776">MMAFLVAVASAFCVIWSAAAVPYDGGCDFTGLDLDRAVDKLLSKLPEYHIPYVHEYHRVFEGLETGPMNLTGLNKVRRYGPLLPYCINDTRMLQLELVSERETFLSLPWRACTGHEGALLIKADVSRFTILLRVENQGLGDNVKLAYEGPILPLSTENTKFEITGFGRRFIEKTNVLSTLFPAITQHAWNDYFFIYFRGALRKALSEAFE</sequence>
<feature type="chain" id="PRO_5001517452" evidence="1">
    <location>
        <begin position="21"/>
        <end position="210"/>
    </location>
</feature>
<protein>
    <submittedName>
        <fullName evidence="2">Putative secreted protein</fullName>
    </submittedName>
</protein>
<accession>A0A023GAV0</accession>
<dbReference type="AlphaFoldDB" id="A0A023GAV0"/>
<evidence type="ECO:0000256" key="1">
    <source>
        <dbReference type="SAM" id="SignalP"/>
    </source>
</evidence>
<evidence type="ECO:0000313" key="2">
    <source>
        <dbReference type="EMBL" id="JAC31002.1"/>
    </source>
</evidence>
<dbReference type="EMBL" id="GBBM01004416">
    <property type="protein sequence ID" value="JAC31002.1"/>
    <property type="molecule type" value="mRNA"/>
</dbReference>
<organism evidence="2">
    <name type="scientific">Amblyomma triste</name>
    <name type="common">Neotropical tick</name>
    <dbReference type="NCBI Taxonomy" id="251400"/>
    <lineage>
        <taxon>Eukaryota</taxon>
        <taxon>Metazoa</taxon>
        <taxon>Ecdysozoa</taxon>
        <taxon>Arthropoda</taxon>
        <taxon>Chelicerata</taxon>
        <taxon>Arachnida</taxon>
        <taxon>Acari</taxon>
        <taxon>Parasitiformes</taxon>
        <taxon>Ixodida</taxon>
        <taxon>Ixodoidea</taxon>
        <taxon>Ixodidae</taxon>
        <taxon>Amblyomminae</taxon>
        <taxon>Amblyomma</taxon>
    </lineage>
</organism>
<reference evidence="2" key="1">
    <citation type="submission" date="2014-03" db="EMBL/GenBank/DDBJ databases">
        <title>The sialotranscriptome of Amblyomma triste, Amblyomma parvum and Amblyomma cajennense ticks, uncovered by 454-based RNA-seq.</title>
        <authorList>
            <person name="Garcia G.R."/>
            <person name="Gardinassi L.G."/>
            <person name="Ribeiro J.M."/>
            <person name="Anatriello E."/>
            <person name="Ferreira B.R."/>
            <person name="Moreira H.N."/>
            <person name="Mafra C."/>
            <person name="Olegario M.M."/>
            <person name="Szabo P.J."/>
            <person name="Miranda-Santos I.K."/>
            <person name="Maruyama S.R."/>
        </authorList>
    </citation>
    <scope>NUCLEOTIDE SEQUENCE</scope>
    <source>
        <strain evidence="2">Mato Grasso do Sul</strain>
        <tissue evidence="2">Salivary glands</tissue>
    </source>
</reference>